<dbReference type="OrthoDB" id="16820at2759"/>
<organism evidence="7 8">
    <name type="scientific">Hirsutella minnesotensis 3608</name>
    <dbReference type="NCBI Taxonomy" id="1043627"/>
    <lineage>
        <taxon>Eukaryota</taxon>
        <taxon>Fungi</taxon>
        <taxon>Dikarya</taxon>
        <taxon>Ascomycota</taxon>
        <taxon>Pezizomycotina</taxon>
        <taxon>Sordariomycetes</taxon>
        <taxon>Hypocreomycetidae</taxon>
        <taxon>Hypocreales</taxon>
        <taxon>Ophiocordycipitaceae</taxon>
        <taxon>Hirsutella</taxon>
    </lineage>
</organism>
<dbReference type="AlphaFoldDB" id="A0A0F8A1R5"/>
<dbReference type="SUPFAM" id="SSF51905">
    <property type="entry name" value="FAD/NAD(P)-binding domain"/>
    <property type="match status" value="1"/>
</dbReference>
<feature type="domain" description="FAD-binding" evidence="6">
    <location>
        <begin position="7"/>
        <end position="348"/>
    </location>
</feature>
<dbReference type="Pfam" id="PF01494">
    <property type="entry name" value="FAD_binding_3"/>
    <property type="match status" value="1"/>
</dbReference>
<evidence type="ECO:0000256" key="2">
    <source>
        <dbReference type="ARBA" id="ARBA00022630"/>
    </source>
</evidence>
<dbReference type="InterPro" id="IPR036188">
    <property type="entry name" value="FAD/NAD-bd_sf"/>
</dbReference>
<dbReference type="PRINTS" id="PR00420">
    <property type="entry name" value="RNGMNOXGNASE"/>
</dbReference>
<name>A0A0F8A1R5_9HYPO</name>
<dbReference type="EMBL" id="KQ030511">
    <property type="protein sequence ID" value="KJZ76447.1"/>
    <property type="molecule type" value="Genomic_DNA"/>
</dbReference>
<dbReference type="PANTHER" id="PTHR13789:SF316">
    <property type="entry name" value="FAD-BINDING DOMAIN-CONTAINING PROTEIN"/>
    <property type="match status" value="1"/>
</dbReference>
<evidence type="ECO:0000259" key="6">
    <source>
        <dbReference type="Pfam" id="PF01494"/>
    </source>
</evidence>
<gene>
    <name evidence="7" type="ORF">HIM_04176</name>
</gene>
<dbReference type="InterPro" id="IPR002938">
    <property type="entry name" value="FAD-bd"/>
</dbReference>
<reference evidence="7 8" key="1">
    <citation type="journal article" date="2014" name="Genome Biol. Evol.">
        <title>Comparative genomics and transcriptomics analyses reveal divergent lifestyle features of nematode endoparasitic fungus Hirsutella minnesotensis.</title>
        <authorList>
            <person name="Lai Y."/>
            <person name="Liu K."/>
            <person name="Zhang X."/>
            <person name="Zhang X."/>
            <person name="Li K."/>
            <person name="Wang N."/>
            <person name="Shu C."/>
            <person name="Wu Y."/>
            <person name="Wang C."/>
            <person name="Bushley K.E."/>
            <person name="Xiang M."/>
            <person name="Liu X."/>
        </authorList>
    </citation>
    <scope>NUCLEOTIDE SEQUENCE [LARGE SCALE GENOMIC DNA]</scope>
    <source>
        <strain evidence="7 8">3608</strain>
    </source>
</reference>
<keyword evidence="2" id="KW-0285">Flavoprotein</keyword>
<evidence type="ECO:0000313" key="7">
    <source>
        <dbReference type="EMBL" id="KJZ76447.1"/>
    </source>
</evidence>
<evidence type="ECO:0000256" key="5">
    <source>
        <dbReference type="ARBA" id="ARBA00023033"/>
    </source>
</evidence>
<keyword evidence="3" id="KW-0274">FAD</keyword>
<keyword evidence="5" id="KW-0503">Monooxygenase</keyword>
<evidence type="ECO:0000256" key="1">
    <source>
        <dbReference type="ARBA" id="ARBA00007992"/>
    </source>
</evidence>
<dbReference type="PANTHER" id="PTHR13789">
    <property type="entry name" value="MONOOXYGENASE"/>
    <property type="match status" value="1"/>
</dbReference>
<dbReference type="Proteomes" id="UP000054481">
    <property type="component" value="Unassembled WGS sequence"/>
</dbReference>
<accession>A0A0F8A1R5</accession>
<dbReference type="InterPro" id="IPR050493">
    <property type="entry name" value="FAD-dep_Monooxygenase_BioMet"/>
</dbReference>
<evidence type="ECO:0000256" key="3">
    <source>
        <dbReference type="ARBA" id="ARBA00022827"/>
    </source>
</evidence>
<evidence type="ECO:0000313" key="8">
    <source>
        <dbReference type="Proteomes" id="UP000054481"/>
    </source>
</evidence>
<evidence type="ECO:0000256" key="4">
    <source>
        <dbReference type="ARBA" id="ARBA00023002"/>
    </source>
</evidence>
<dbReference type="Gene3D" id="3.50.50.60">
    <property type="entry name" value="FAD/NAD(P)-binding domain"/>
    <property type="match status" value="1"/>
</dbReference>
<keyword evidence="4" id="KW-0560">Oxidoreductase</keyword>
<sequence>MSPIQEIGIIGAGLSGLSLALALHQQGIQSIVYESQPTALGILDKLQVFPRLEPHSYKFERLHFHSENNEPVDDFEFGSVAKYGYPAVRVYRSKLIKILLDMIQERGIRVVYGKKFQAIVSEHADSVTWAFADGSQATASMLIGADGIHSRVRSFLEPDAQPMFTNMMGINAAVPTSQLGDVTNYPLPVTIMNPKLGAFVIAPQLADGSEVFIGRQFRFEEEPDRQSLAALTNNKTWCAEFLQQGNSEYPEIVARATSSISPDRISLWPFYLLPELKTWSSKFTRVTIVGDAAHALPPSAGQGVNQAFEDIYTLSGILGKLGLNHGSKLQAGLEKWQSGRQQRLAQILKLNERMNRRRLPSKEEVDLEPFHMEWLYGADFDKAVADWTSC</sequence>
<comment type="similarity">
    <text evidence="1">Belongs to the paxM FAD-dependent monooxygenase family.</text>
</comment>
<protein>
    <recommendedName>
        <fullName evidence="6">FAD-binding domain-containing protein</fullName>
    </recommendedName>
</protein>
<proteinExistence type="inferred from homology"/>
<keyword evidence="8" id="KW-1185">Reference proteome</keyword>
<dbReference type="GO" id="GO:0004497">
    <property type="term" value="F:monooxygenase activity"/>
    <property type="evidence" value="ECO:0007669"/>
    <property type="project" value="UniProtKB-KW"/>
</dbReference>
<dbReference type="GO" id="GO:0071949">
    <property type="term" value="F:FAD binding"/>
    <property type="evidence" value="ECO:0007669"/>
    <property type="project" value="InterPro"/>
</dbReference>